<dbReference type="SFLD" id="SFLDG01062">
    <property type="entry name" value="methyltransferase_(Class_A)"/>
    <property type="match status" value="1"/>
</dbReference>
<comment type="function">
    <text evidence="13">Specifically methylates position 2 of adenine 2503 in 23S rRNA and position 2 of adenine 37 in tRNAs.</text>
</comment>
<keyword evidence="8 13" id="KW-0949">S-adenosyl-L-methionine</keyword>
<organism evidence="15 16">
    <name type="scientific">Candidatus Ornithospirochaeta stercoripullorum</name>
    <dbReference type="NCBI Taxonomy" id="2840899"/>
    <lineage>
        <taxon>Bacteria</taxon>
        <taxon>Pseudomonadati</taxon>
        <taxon>Spirochaetota</taxon>
        <taxon>Spirochaetia</taxon>
        <taxon>Spirochaetales</taxon>
        <taxon>Spirochaetaceae</taxon>
        <taxon>Spirochaetaceae incertae sedis</taxon>
        <taxon>Candidatus Ornithospirochaeta</taxon>
    </lineage>
</organism>
<dbReference type="SFLD" id="SFLDS00029">
    <property type="entry name" value="Radical_SAM"/>
    <property type="match status" value="1"/>
</dbReference>
<proteinExistence type="inferred from homology"/>
<name>A0A9D9DYE8_9SPIO</name>
<dbReference type="GO" id="GO:0005737">
    <property type="term" value="C:cytoplasm"/>
    <property type="evidence" value="ECO:0007669"/>
    <property type="project" value="UniProtKB-SubCell"/>
</dbReference>
<evidence type="ECO:0000256" key="8">
    <source>
        <dbReference type="ARBA" id="ARBA00022691"/>
    </source>
</evidence>
<comment type="miscellaneous">
    <text evidence="13">Reaction proceeds by a ping-pong mechanism involving intermediate methylation of a conserved cysteine residue.</text>
</comment>
<comment type="cofactor">
    <cofactor evidence="13">
        <name>[4Fe-4S] cluster</name>
        <dbReference type="ChEBI" id="CHEBI:49883"/>
    </cofactor>
    <text evidence="13">Binds 1 [4Fe-4S] cluster. The cluster is coordinated with 3 cysteines and an exchangeable S-adenosyl-L-methionine.</text>
</comment>
<feature type="binding site" evidence="13">
    <location>
        <position position="115"/>
    </location>
    <ligand>
        <name>[4Fe-4S] cluster</name>
        <dbReference type="ChEBI" id="CHEBI:49883"/>
        <note>4Fe-4S-S-AdoMet</note>
    </ligand>
</feature>
<comment type="catalytic activity">
    <reaction evidence="13">
        <text>adenosine(37) in tRNA + 2 reduced [2Fe-2S]-[ferredoxin] + 2 S-adenosyl-L-methionine = 2-methyladenosine(37) in tRNA + 5'-deoxyadenosine + L-methionine + 2 oxidized [2Fe-2S]-[ferredoxin] + S-adenosyl-L-homocysteine</text>
        <dbReference type="Rhea" id="RHEA:43332"/>
        <dbReference type="Rhea" id="RHEA-COMP:10000"/>
        <dbReference type="Rhea" id="RHEA-COMP:10001"/>
        <dbReference type="Rhea" id="RHEA-COMP:10162"/>
        <dbReference type="Rhea" id="RHEA-COMP:10485"/>
        <dbReference type="ChEBI" id="CHEBI:17319"/>
        <dbReference type="ChEBI" id="CHEBI:33737"/>
        <dbReference type="ChEBI" id="CHEBI:33738"/>
        <dbReference type="ChEBI" id="CHEBI:57844"/>
        <dbReference type="ChEBI" id="CHEBI:57856"/>
        <dbReference type="ChEBI" id="CHEBI:59789"/>
        <dbReference type="ChEBI" id="CHEBI:74411"/>
        <dbReference type="ChEBI" id="CHEBI:74497"/>
        <dbReference type="EC" id="2.1.1.192"/>
    </reaction>
</comment>
<evidence type="ECO:0000313" key="15">
    <source>
        <dbReference type="EMBL" id="MBO8436359.1"/>
    </source>
</evidence>
<dbReference type="SUPFAM" id="SSF102114">
    <property type="entry name" value="Radical SAM enzymes"/>
    <property type="match status" value="1"/>
</dbReference>
<dbReference type="InterPro" id="IPR007197">
    <property type="entry name" value="rSAM"/>
</dbReference>
<dbReference type="GO" id="GO:0000049">
    <property type="term" value="F:tRNA binding"/>
    <property type="evidence" value="ECO:0007669"/>
    <property type="project" value="UniProtKB-UniRule"/>
</dbReference>
<dbReference type="Pfam" id="PF04055">
    <property type="entry name" value="Radical_SAM"/>
    <property type="match status" value="1"/>
</dbReference>
<evidence type="ECO:0000256" key="2">
    <source>
        <dbReference type="ARBA" id="ARBA00007544"/>
    </source>
</evidence>
<comment type="caution">
    <text evidence="15">The sequence shown here is derived from an EMBL/GenBank/DDBJ whole genome shotgun (WGS) entry which is preliminary data.</text>
</comment>
<dbReference type="NCBIfam" id="TIGR00048">
    <property type="entry name" value="rRNA_mod_RlmN"/>
    <property type="match status" value="1"/>
</dbReference>
<reference evidence="15" key="1">
    <citation type="submission" date="2020-10" db="EMBL/GenBank/DDBJ databases">
        <authorList>
            <person name="Gilroy R."/>
        </authorList>
    </citation>
    <scope>NUCLEOTIDE SEQUENCE</scope>
    <source>
        <strain evidence="15">7293</strain>
    </source>
</reference>
<evidence type="ECO:0000256" key="13">
    <source>
        <dbReference type="HAMAP-Rule" id="MF_01849"/>
    </source>
</evidence>
<evidence type="ECO:0000256" key="12">
    <source>
        <dbReference type="ARBA" id="ARBA00023157"/>
    </source>
</evidence>
<evidence type="ECO:0000256" key="5">
    <source>
        <dbReference type="ARBA" id="ARBA00022552"/>
    </source>
</evidence>
<comment type="similarity">
    <text evidence="2 13">Belongs to the radical SAM superfamily. RlmN family.</text>
</comment>
<evidence type="ECO:0000256" key="9">
    <source>
        <dbReference type="ARBA" id="ARBA00022723"/>
    </source>
</evidence>
<dbReference type="GO" id="GO:0002935">
    <property type="term" value="F:tRNA (adenine(37)-C2)-methyltransferase activity"/>
    <property type="evidence" value="ECO:0007669"/>
    <property type="project" value="UniProtKB-UniRule"/>
</dbReference>
<dbReference type="EC" id="2.1.1.192" evidence="13"/>
<comment type="caution">
    <text evidence="13">Lacks conserved residue(s) required for the propagation of feature annotation.</text>
</comment>
<dbReference type="FunFam" id="3.20.20.70:FF:000014">
    <property type="entry name" value="Probable dual-specificity RNA methyltransferase RlmN"/>
    <property type="match status" value="1"/>
</dbReference>
<dbReference type="Gene3D" id="1.10.150.530">
    <property type="match status" value="1"/>
</dbReference>
<gene>
    <name evidence="13 15" type="primary">rlmN</name>
    <name evidence="15" type="ORF">IAA97_05225</name>
</gene>
<dbReference type="PIRSF" id="PIRSF006004">
    <property type="entry name" value="CHP00048"/>
    <property type="match status" value="1"/>
</dbReference>
<feature type="active site" description="S-methylcysteine intermediate" evidence="13">
    <location>
        <position position="328"/>
    </location>
</feature>
<evidence type="ECO:0000256" key="4">
    <source>
        <dbReference type="ARBA" id="ARBA00022490"/>
    </source>
</evidence>
<dbReference type="InterPro" id="IPR040072">
    <property type="entry name" value="Methyltransferase_A"/>
</dbReference>
<keyword evidence="9 13" id="KW-0479">Metal-binding</keyword>
<dbReference type="GO" id="GO:0070475">
    <property type="term" value="P:rRNA base methylation"/>
    <property type="evidence" value="ECO:0007669"/>
    <property type="project" value="UniProtKB-UniRule"/>
</dbReference>
<dbReference type="GO" id="GO:0019843">
    <property type="term" value="F:rRNA binding"/>
    <property type="evidence" value="ECO:0007669"/>
    <property type="project" value="UniProtKB-UniRule"/>
</dbReference>
<keyword evidence="4 13" id="KW-0963">Cytoplasm</keyword>
<evidence type="ECO:0000256" key="7">
    <source>
        <dbReference type="ARBA" id="ARBA00022679"/>
    </source>
</evidence>
<evidence type="ECO:0000256" key="1">
    <source>
        <dbReference type="ARBA" id="ARBA00004496"/>
    </source>
</evidence>
<dbReference type="AlphaFoldDB" id="A0A9D9DYE8"/>
<accession>A0A9D9DYE8</accession>
<keyword evidence="3 13" id="KW-0004">4Fe-4S</keyword>
<feature type="binding site" evidence="13">
    <location>
        <position position="186"/>
    </location>
    <ligand>
        <name>S-adenosyl-L-methionine</name>
        <dbReference type="ChEBI" id="CHEBI:59789"/>
    </ligand>
</feature>
<dbReference type="GO" id="GO:0046872">
    <property type="term" value="F:metal ion binding"/>
    <property type="evidence" value="ECO:0007669"/>
    <property type="project" value="UniProtKB-KW"/>
</dbReference>
<dbReference type="Proteomes" id="UP000823615">
    <property type="component" value="Unassembled WGS sequence"/>
</dbReference>
<evidence type="ECO:0000256" key="6">
    <source>
        <dbReference type="ARBA" id="ARBA00022603"/>
    </source>
</evidence>
<evidence type="ECO:0000256" key="3">
    <source>
        <dbReference type="ARBA" id="ARBA00022485"/>
    </source>
</evidence>
<dbReference type="InterPro" id="IPR004383">
    <property type="entry name" value="rRNA_lsu_MTrfase_RlmN/Cfr"/>
</dbReference>
<dbReference type="PANTHER" id="PTHR30544">
    <property type="entry name" value="23S RRNA METHYLTRANSFERASE"/>
    <property type="match status" value="1"/>
</dbReference>
<keyword evidence="12 13" id="KW-1015">Disulfide bond</keyword>
<sequence length="339" mass="37636">MESLFCKSNDEIVSILGLEKPFQAKIIYQNLIKGIYDFNAMTSLPKALRERLESERKHVLTGEIIRKEEADSTIKLAVRFPDEAIIECVRLSDGNDRYTACLSSQVGCAMGCAFCKTGTMGLVRNLTAGEIVEQFALLESLGEKISHIVFMGMGEALANFTAAMDAIHELHREDGFGISYRRMTISTCGLVPGIKKLTELDIPVRLAISLVAADDKTRSSIMKINRSYPLSELKSALISFQRHQDRRLTLEYCMLHDVNTSAESANELASFCRGLDALVNLIPWNTIPELGFETPSDAEIKAFENNLKKLRVNYTIRRSKGRSIGGACGQLATETAKKQ</sequence>
<keyword evidence="13" id="KW-0819">tRNA processing</keyword>
<keyword evidence="11 13" id="KW-0411">Iron-sulfur</keyword>
<evidence type="ECO:0000256" key="11">
    <source>
        <dbReference type="ARBA" id="ARBA00023014"/>
    </source>
</evidence>
<dbReference type="PANTHER" id="PTHR30544:SF5">
    <property type="entry name" value="RADICAL SAM CORE DOMAIN-CONTAINING PROTEIN"/>
    <property type="match status" value="1"/>
</dbReference>
<feature type="binding site" evidence="13">
    <location>
        <begin position="154"/>
        <end position="155"/>
    </location>
    <ligand>
        <name>S-adenosyl-L-methionine</name>
        <dbReference type="ChEBI" id="CHEBI:59789"/>
    </ligand>
</feature>
<feature type="domain" description="Radical SAM core" evidence="14">
    <location>
        <begin position="94"/>
        <end position="323"/>
    </location>
</feature>
<feature type="binding site" evidence="13">
    <location>
        <position position="108"/>
    </location>
    <ligand>
        <name>[4Fe-4S] cluster</name>
        <dbReference type="ChEBI" id="CHEBI:49883"/>
        <note>4Fe-4S-S-AdoMet</note>
    </ligand>
</feature>
<evidence type="ECO:0000313" key="16">
    <source>
        <dbReference type="Proteomes" id="UP000823615"/>
    </source>
</evidence>
<dbReference type="EMBL" id="JADIMT010000065">
    <property type="protein sequence ID" value="MBO8436359.1"/>
    <property type="molecule type" value="Genomic_DNA"/>
</dbReference>
<keyword evidence="5 13" id="KW-0698">rRNA processing</keyword>
<dbReference type="Gene3D" id="3.20.20.70">
    <property type="entry name" value="Aldolase class I"/>
    <property type="match status" value="1"/>
</dbReference>
<dbReference type="InterPro" id="IPR027492">
    <property type="entry name" value="RNA_MTrfase_RlmN"/>
</dbReference>
<reference evidence="15" key="2">
    <citation type="journal article" date="2021" name="PeerJ">
        <title>Extensive microbial diversity within the chicken gut microbiome revealed by metagenomics and culture.</title>
        <authorList>
            <person name="Gilroy R."/>
            <person name="Ravi A."/>
            <person name="Getino M."/>
            <person name="Pursley I."/>
            <person name="Horton D.L."/>
            <person name="Alikhan N.F."/>
            <person name="Baker D."/>
            <person name="Gharbi K."/>
            <person name="Hall N."/>
            <person name="Watson M."/>
            <person name="Adriaenssens E.M."/>
            <person name="Foster-Nyarko E."/>
            <person name="Jarju S."/>
            <person name="Secka A."/>
            <person name="Antonio M."/>
            <person name="Oren A."/>
            <person name="Chaudhuri R.R."/>
            <person name="La Ragione R."/>
            <person name="Hildebrand F."/>
            <person name="Pallen M.J."/>
        </authorList>
    </citation>
    <scope>NUCLEOTIDE SEQUENCE</scope>
    <source>
        <strain evidence="15">7293</strain>
    </source>
</reference>
<dbReference type="HAMAP" id="MF_01849">
    <property type="entry name" value="RNA_methyltr_RlmN"/>
    <property type="match status" value="1"/>
</dbReference>
<dbReference type="InterPro" id="IPR013785">
    <property type="entry name" value="Aldolase_TIM"/>
</dbReference>
<dbReference type="GO" id="GO:0070040">
    <property type="term" value="F:rRNA (adenine(2503)-C2-)-methyltransferase activity"/>
    <property type="evidence" value="ECO:0007669"/>
    <property type="project" value="UniProtKB-UniRule"/>
</dbReference>
<dbReference type="GO" id="GO:0051539">
    <property type="term" value="F:4 iron, 4 sulfur cluster binding"/>
    <property type="evidence" value="ECO:0007669"/>
    <property type="project" value="UniProtKB-UniRule"/>
</dbReference>
<feature type="binding site" evidence="13">
    <location>
        <position position="285"/>
    </location>
    <ligand>
        <name>S-adenosyl-L-methionine</name>
        <dbReference type="ChEBI" id="CHEBI:59789"/>
    </ligand>
</feature>
<comment type="catalytic activity">
    <reaction evidence="13">
        <text>adenosine(2503) in 23S rRNA + 2 reduced [2Fe-2S]-[ferredoxin] + 2 S-adenosyl-L-methionine = 2-methyladenosine(2503) in 23S rRNA + 5'-deoxyadenosine + L-methionine + 2 oxidized [2Fe-2S]-[ferredoxin] + S-adenosyl-L-homocysteine</text>
        <dbReference type="Rhea" id="RHEA:42916"/>
        <dbReference type="Rhea" id="RHEA-COMP:10000"/>
        <dbReference type="Rhea" id="RHEA-COMP:10001"/>
        <dbReference type="Rhea" id="RHEA-COMP:10152"/>
        <dbReference type="Rhea" id="RHEA-COMP:10282"/>
        <dbReference type="ChEBI" id="CHEBI:17319"/>
        <dbReference type="ChEBI" id="CHEBI:33737"/>
        <dbReference type="ChEBI" id="CHEBI:33738"/>
        <dbReference type="ChEBI" id="CHEBI:57844"/>
        <dbReference type="ChEBI" id="CHEBI:57856"/>
        <dbReference type="ChEBI" id="CHEBI:59789"/>
        <dbReference type="ChEBI" id="CHEBI:74411"/>
        <dbReference type="ChEBI" id="CHEBI:74497"/>
        <dbReference type="EC" id="2.1.1.192"/>
    </reaction>
</comment>
<dbReference type="SFLD" id="SFLDF00275">
    <property type="entry name" value="adenosine_C2_methyltransferase"/>
    <property type="match status" value="1"/>
</dbReference>
<keyword evidence="7 13" id="KW-0808">Transferase</keyword>
<evidence type="ECO:0000259" key="14">
    <source>
        <dbReference type="PROSITE" id="PS51918"/>
    </source>
</evidence>
<keyword evidence="6 13" id="KW-0489">Methyltransferase</keyword>
<keyword evidence="10 13" id="KW-0408">Iron</keyword>
<dbReference type="GO" id="GO:0030488">
    <property type="term" value="P:tRNA methylation"/>
    <property type="evidence" value="ECO:0007669"/>
    <property type="project" value="UniProtKB-UniRule"/>
</dbReference>
<dbReference type="InterPro" id="IPR058240">
    <property type="entry name" value="rSAM_sf"/>
</dbReference>
<comment type="subcellular location">
    <subcellularLocation>
        <location evidence="1 13">Cytoplasm</location>
    </subcellularLocation>
</comment>
<dbReference type="PROSITE" id="PS51918">
    <property type="entry name" value="RADICAL_SAM"/>
    <property type="match status" value="1"/>
</dbReference>
<feature type="binding site" evidence="13">
    <location>
        <position position="112"/>
    </location>
    <ligand>
        <name>[4Fe-4S] cluster</name>
        <dbReference type="ChEBI" id="CHEBI:49883"/>
        <note>4Fe-4S-S-AdoMet</note>
    </ligand>
</feature>
<evidence type="ECO:0000256" key="10">
    <source>
        <dbReference type="ARBA" id="ARBA00023004"/>
    </source>
</evidence>
<protein>
    <recommendedName>
        <fullName evidence="13">Probable dual-specificity RNA methyltransferase RlmN</fullName>
        <ecNumber evidence="13">2.1.1.192</ecNumber>
    </recommendedName>
    <alternativeName>
        <fullName evidence="13">23S rRNA (adenine(2503)-C(2))-methyltransferase</fullName>
    </alternativeName>
    <alternativeName>
        <fullName evidence="13">23S rRNA m2A2503 methyltransferase</fullName>
    </alternativeName>
    <alternativeName>
        <fullName evidence="13">Ribosomal RNA large subunit methyltransferase N</fullName>
    </alternativeName>
    <alternativeName>
        <fullName evidence="13">tRNA (adenine(37)-C(2))-methyltransferase</fullName>
    </alternativeName>
    <alternativeName>
        <fullName evidence="13">tRNA m2A37 methyltransferase</fullName>
    </alternativeName>
</protein>
<feature type="active site" description="Proton acceptor" evidence="13">
    <location>
        <position position="87"/>
    </location>
</feature>